<keyword evidence="6 8" id="KW-1133">Transmembrane helix</keyword>
<keyword evidence="5 8" id="KW-0812">Transmembrane</keyword>
<dbReference type="STRING" id="554343.AS194_04160"/>
<gene>
    <name evidence="9" type="ORF">AS194_04160</name>
</gene>
<evidence type="ECO:0000256" key="6">
    <source>
        <dbReference type="ARBA" id="ARBA00022989"/>
    </source>
</evidence>
<feature type="transmembrane region" description="Helical" evidence="8">
    <location>
        <begin position="107"/>
        <end position="125"/>
    </location>
</feature>
<evidence type="ECO:0000256" key="5">
    <source>
        <dbReference type="ARBA" id="ARBA00022692"/>
    </source>
</evidence>
<dbReference type="Pfam" id="PF01925">
    <property type="entry name" value="TauE"/>
    <property type="match status" value="1"/>
</dbReference>
<protein>
    <recommendedName>
        <fullName evidence="8">Probable membrane transporter protein</fullName>
    </recommendedName>
</protein>
<dbReference type="GO" id="GO:0005886">
    <property type="term" value="C:plasma membrane"/>
    <property type="evidence" value="ECO:0007669"/>
    <property type="project" value="UniProtKB-SubCell"/>
</dbReference>
<evidence type="ECO:0000256" key="2">
    <source>
        <dbReference type="ARBA" id="ARBA00009142"/>
    </source>
</evidence>
<name>A0A0T6DV74_9GAMM</name>
<evidence type="ECO:0000256" key="1">
    <source>
        <dbReference type="ARBA" id="ARBA00004651"/>
    </source>
</evidence>
<comment type="caution">
    <text evidence="9">The sequence shown here is derived from an EMBL/GenBank/DDBJ whole genome shotgun (WGS) entry which is preliminary data.</text>
</comment>
<feature type="transmembrane region" description="Helical" evidence="8">
    <location>
        <begin position="12"/>
        <end position="32"/>
    </location>
</feature>
<dbReference type="Proteomes" id="UP000051202">
    <property type="component" value="Unassembled WGS sequence"/>
</dbReference>
<keyword evidence="7 8" id="KW-0472">Membrane</keyword>
<evidence type="ECO:0000313" key="9">
    <source>
        <dbReference type="EMBL" id="KRU23437.1"/>
    </source>
</evidence>
<organism evidence="9 10">
    <name type="scientific">Psychrobacter piscatorii</name>
    <dbReference type="NCBI Taxonomy" id="554343"/>
    <lineage>
        <taxon>Bacteria</taxon>
        <taxon>Pseudomonadati</taxon>
        <taxon>Pseudomonadota</taxon>
        <taxon>Gammaproteobacteria</taxon>
        <taxon>Moraxellales</taxon>
        <taxon>Moraxellaceae</taxon>
        <taxon>Psychrobacter</taxon>
    </lineage>
</organism>
<feature type="transmembrane region" description="Helical" evidence="8">
    <location>
        <begin position="84"/>
        <end position="101"/>
    </location>
</feature>
<keyword evidence="3" id="KW-0813">Transport</keyword>
<feature type="transmembrane region" description="Helical" evidence="8">
    <location>
        <begin position="137"/>
        <end position="160"/>
    </location>
</feature>
<dbReference type="InterPro" id="IPR002781">
    <property type="entry name" value="TM_pro_TauE-like"/>
</dbReference>
<evidence type="ECO:0000256" key="4">
    <source>
        <dbReference type="ARBA" id="ARBA00022475"/>
    </source>
</evidence>
<dbReference type="RefSeq" id="WP_058023751.1">
    <property type="nucleotide sequence ID" value="NZ_LNDJ01000024.1"/>
</dbReference>
<comment type="similarity">
    <text evidence="2 8">Belongs to the 4-toluene sulfonate uptake permease (TSUP) (TC 2.A.102) family.</text>
</comment>
<dbReference type="PANTHER" id="PTHR30269:SF37">
    <property type="entry name" value="MEMBRANE TRANSPORTER PROTEIN"/>
    <property type="match status" value="1"/>
</dbReference>
<dbReference type="InterPro" id="IPR052017">
    <property type="entry name" value="TSUP"/>
</dbReference>
<keyword evidence="4 8" id="KW-1003">Cell membrane</keyword>
<feature type="transmembrane region" description="Helical" evidence="8">
    <location>
        <begin position="180"/>
        <end position="196"/>
    </location>
</feature>
<keyword evidence="10" id="KW-1185">Reference proteome</keyword>
<feature type="transmembrane region" description="Helical" evidence="8">
    <location>
        <begin position="203"/>
        <end position="221"/>
    </location>
</feature>
<dbReference type="AlphaFoldDB" id="A0A0T6DV74"/>
<sequence length="257" mass="27740">MPLVLDLLQTIPTWHLVGLFSAGMIAFIISTISGGGGAMLLIPVTSSMIGTAVAPPVINVATFMSNASRLYLFWHDIDWSLTKYYVPSAIVGAWLAALVFSRLDAGWIQLLVGAFLVSTIFQYKFGKVSKTFDMPKVGFVPVGFFIAFMSTLVGGLGPILNPFYMNAGLEKENLIATKTANSFFVGIIQVVSYAFFGILTVKICVYGLVLGLGAVIGNVIGKHFLAGISIGQFRIMLLILMVISGLIMIIRNINVLF</sequence>
<dbReference type="EMBL" id="LNDJ01000024">
    <property type="protein sequence ID" value="KRU23437.1"/>
    <property type="molecule type" value="Genomic_DNA"/>
</dbReference>
<evidence type="ECO:0000256" key="7">
    <source>
        <dbReference type="ARBA" id="ARBA00023136"/>
    </source>
</evidence>
<evidence type="ECO:0000256" key="3">
    <source>
        <dbReference type="ARBA" id="ARBA00022448"/>
    </source>
</evidence>
<evidence type="ECO:0000313" key="10">
    <source>
        <dbReference type="Proteomes" id="UP000051202"/>
    </source>
</evidence>
<dbReference type="PANTHER" id="PTHR30269">
    <property type="entry name" value="TRANSMEMBRANE PROTEIN YFCA"/>
    <property type="match status" value="1"/>
</dbReference>
<proteinExistence type="inferred from homology"/>
<feature type="transmembrane region" description="Helical" evidence="8">
    <location>
        <begin position="233"/>
        <end position="253"/>
    </location>
</feature>
<accession>A0A0T6DV74</accession>
<feature type="transmembrane region" description="Helical" evidence="8">
    <location>
        <begin position="38"/>
        <end position="63"/>
    </location>
</feature>
<reference evidence="9 10" key="1">
    <citation type="submission" date="2015-11" db="EMBL/GenBank/DDBJ databases">
        <title>Permanent draft genome of Psychrobacter piscatorii LQ58.</title>
        <authorList>
            <person name="Zhou M."/>
            <person name="Dong B."/>
            <person name="Liu Q."/>
        </authorList>
    </citation>
    <scope>NUCLEOTIDE SEQUENCE [LARGE SCALE GENOMIC DNA]</scope>
    <source>
        <strain evidence="9 10">LQ58</strain>
    </source>
</reference>
<evidence type="ECO:0000256" key="8">
    <source>
        <dbReference type="RuleBase" id="RU363041"/>
    </source>
</evidence>
<comment type="subcellular location">
    <subcellularLocation>
        <location evidence="1 8">Cell membrane</location>
        <topology evidence="1 8">Multi-pass membrane protein</topology>
    </subcellularLocation>
</comment>